<dbReference type="Gene3D" id="2.10.80.10">
    <property type="entry name" value="Lipase, subunit A"/>
    <property type="match status" value="1"/>
</dbReference>
<dbReference type="GO" id="GO:0008047">
    <property type="term" value="F:enzyme activator activity"/>
    <property type="evidence" value="ECO:0007669"/>
    <property type="project" value="InterPro"/>
</dbReference>
<proteinExistence type="evidence at transcript level"/>
<dbReference type="GO" id="GO:0005576">
    <property type="term" value="C:extracellular region"/>
    <property type="evidence" value="ECO:0007669"/>
    <property type="project" value="InterPro"/>
</dbReference>
<evidence type="ECO:0000256" key="1">
    <source>
        <dbReference type="SAM" id="SignalP"/>
    </source>
</evidence>
<keyword evidence="1" id="KW-0732">Signal</keyword>
<accession>A0A0K8R625</accession>
<dbReference type="AlphaFoldDB" id="A0A0K8R625"/>
<dbReference type="GO" id="GO:0016042">
    <property type="term" value="P:lipid catabolic process"/>
    <property type="evidence" value="ECO:0007669"/>
    <property type="project" value="InterPro"/>
</dbReference>
<reference evidence="2" key="1">
    <citation type="submission" date="2012-12" db="EMBL/GenBank/DDBJ databases">
        <title>Identification and characterization of a phenylalanine ammonia-lyase gene family in Isatis indigotica Fort.</title>
        <authorList>
            <person name="Liu Q."/>
            <person name="Chen J."/>
            <person name="Zhou X."/>
            <person name="Di P."/>
            <person name="Xiao Y."/>
            <person name="Xuan H."/>
            <person name="Zhang L."/>
            <person name="Chen W."/>
        </authorList>
    </citation>
    <scope>NUCLEOTIDE SEQUENCE</scope>
    <source>
        <tissue evidence="2">Salivary gland</tissue>
    </source>
</reference>
<evidence type="ECO:0000313" key="2">
    <source>
        <dbReference type="EMBL" id="JAA65934.1"/>
    </source>
</evidence>
<dbReference type="EMBL" id="GADI01007874">
    <property type="protein sequence ID" value="JAA65934.1"/>
    <property type="molecule type" value="mRNA"/>
</dbReference>
<organism evidence="2">
    <name type="scientific">Ixodes ricinus</name>
    <name type="common">Common tick</name>
    <name type="synonym">Acarus ricinus</name>
    <dbReference type="NCBI Taxonomy" id="34613"/>
    <lineage>
        <taxon>Eukaryota</taxon>
        <taxon>Metazoa</taxon>
        <taxon>Ecdysozoa</taxon>
        <taxon>Arthropoda</taxon>
        <taxon>Chelicerata</taxon>
        <taxon>Arachnida</taxon>
        <taxon>Acari</taxon>
        <taxon>Parasitiformes</taxon>
        <taxon>Ixodida</taxon>
        <taxon>Ixodoidea</taxon>
        <taxon>Ixodidae</taxon>
        <taxon>Ixodinae</taxon>
        <taxon>Ixodes</taxon>
    </lineage>
</organism>
<name>A0A0K8R625_IXORI</name>
<dbReference type="GO" id="GO:0007586">
    <property type="term" value="P:digestion"/>
    <property type="evidence" value="ECO:0007669"/>
    <property type="project" value="InterPro"/>
</dbReference>
<feature type="signal peptide" evidence="1">
    <location>
        <begin position="1"/>
        <end position="23"/>
    </location>
</feature>
<dbReference type="PANTHER" id="PTHR10041">
    <property type="entry name" value="COLIPASE"/>
    <property type="match status" value="1"/>
</dbReference>
<protein>
    <submittedName>
        <fullName evidence="2">Putative ixodegrin protein</fullName>
    </submittedName>
</protein>
<dbReference type="InterPro" id="IPR001981">
    <property type="entry name" value="Colipase"/>
</dbReference>
<feature type="chain" id="PRO_5005515830" evidence="1">
    <location>
        <begin position="24"/>
        <end position="117"/>
    </location>
</feature>
<dbReference type="PANTHER" id="PTHR10041:SF5">
    <property type="entry name" value="LEUCINE-RICH COLIPASE-LIKE PROTEIN 1"/>
    <property type="match status" value="1"/>
</dbReference>
<sequence>MKTLCSALALTVVVTALLAEVTAVPGGQQPVWPIGVPAPRPGKKGHPCTTAASCSTGLCCLKQPNNSSRTCQPLGLYGQACSESQIKGGVYIGHCPCKTGLRCRYLTHDTHICVKKK</sequence>